<keyword evidence="6" id="KW-1185">Reference proteome</keyword>
<evidence type="ECO:0000256" key="3">
    <source>
        <dbReference type="SAM" id="Phobius"/>
    </source>
</evidence>
<dbReference type="InterPro" id="IPR029058">
    <property type="entry name" value="AB_hydrolase_fold"/>
</dbReference>
<dbReference type="Gene3D" id="3.40.50.1820">
    <property type="entry name" value="alpha/beta hydrolase"/>
    <property type="match status" value="1"/>
</dbReference>
<reference evidence="5 6" key="1">
    <citation type="submission" date="2019-02" db="EMBL/GenBank/DDBJ databases">
        <title>Deep-cultivation of Planctomycetes and their phenomic and genomic characterization uncovers novel biology.</title>
        <authorList>
            <person name="Wiegand S."/>
            <person name="Jogler M."/>
            <person name="Boedeker C."/>
            <person name="Pinto D."/>
            <person name="Vollmers J."/>
            <person name="Rivas-Marin E."/>
            <person name="Kohn T."/>
            <person name="Peeters S.H."/>
            <person name="Heuer A."/>
            <person name="Rast P."/>
            <person name="Oberbeckmann S."/>
            <person name="Bunk B."/>
            <person name="Jeske O."/>
            <person name="Meyerdierks A."/>
            <person name="Storesund J.E."/>
            <person name="Kallscheuer N."/>
            <person name="Luecker S."/>
            <person name="Lage O.M."/>
            <person name="Pohl T."/>
            <person name="Merkel B.J."/>
            <person name="Hornburger P."/>
            <person name="Mueller R.-W."/>
            <person name="Bruemmer F."/>
            <person name="Labrenz M."/>
            <person name="Spormann A.M."/>
            <person name="Op den Camp H."/>
            <person name="Overmann J."/>
            <person name="Amann R."/>
            <person name="Jetten M.S.M."/>
            <person name="Mascher T."/>
            <person name="Medema M.H."/>
            <person name="Devos D.P."/>
            <person name="Kaster A.-K."/>
            <person name="Ovreas L."/>
            <person name="Rohde M."/>
            <person name="Galperin M.Y."/>
            <person name="Jogler C."/>
        </authorList>
    </citation>
    <scope>NUCLEOTIDE SEQUENCE [LARGE SCALE GENOMIC DNA]</scope>
    <source>
        <strain evidence="5 6">Pla110</strain>
    </source>
</reference>
<feature type="transmembrane region" description="Helical" evidence="3">
    <location>
        <begin position="6"/>
        <end position="34"/>
    </location>
</feature>
<dbReference type="InterPro" id="IPR050261">
    <property type="entry name" value="FrsA_esterase"/>
</dbReference>
<gene>
    <name evidence="5" type="ORF">Pla110_01080</name>
</gene>
<dbReference type="PANTHER" id="PTHR22946:SF9">
    <property type="entry name" value="POLYKETIDE TRANSFERASE AF380"/>
    <property type="match status" value="1"/>
</dbReference>
<name>A0A518CGR1_9PLAN</name>
<evidence type="ECO:0000259" key="4">
    <source>
        <dbReference type="Pfam" id="PF00561"/>
    </source>
</evidence>
<keyword evidence="3" id="KW-0472">Membrane</keyword>
<feature type="domain" description="AB hydrolase-1" evidence="4">
    <location>
        <begin position="82"/>
        <end position="206"/>
    </location>
</feature>
<organism evidence="5 6">
    <name type="scientific">Polystyrenella longa</name>
    <dbReference type="NCBI Taxonomy" id="2528007"/>
    <lineage>
        <taxon>Bacteria</taxon>
        <taxon>Pseudomonadati</taxon>
        <taxon>Planctomycetota</taxon>
        <taxon>Planctomycetia</taxon>
        <taxon>Planctomycetales</taxon>
        <taxon>Planctomycetaceae</taxon>
        <taxon>Polystyrenella</taxon>
    </lineage>
</organism>
<dbReference type="Pfam" id="PF00561">
    <property type="entry name" value="Abhydrolase_1"/>
    <property type="match status" value="1"/>
</dbReference>
<dbReference type="AlphaFoldDB" id="A0A518CGR1"/>
<evidence type="ECO:0000256" key="2">
    <source>
        <dbReference type="ARBA" id="ARBA00038115"/>
    </source>
</evidence>
<evidence type="ECO:0000313" key="5">
    <source>
        <dbReference type="EMBL" id="QDU78407.1"/>
    </source>
</evidence>
<keyword evidence="1 5" id="KW-0378">Hydrolase</keyword>
<proteinExistence type="inferred from homology"/>
<dbReference type="GO" id="GO:0052689">
    <property type="term" value="F:carboxylic ester hydrolase activity"/>
    <property type="evidence" value="ECO:0007669"/>
    <property type="project" value="UniProtKB-ARBA"/>
</dbReference>
<dbReference type="RefSeq" id="WP_197440412.1">
    <property type="nucleotide sequence ID" value="NZ_CP036281.1"/>
</dbReference>
<protein>
    <submittedName>
        <fullName evidence="5">Alpha/beta hydrolase family protein</fullName>
    </submittedName>
</protein>
<dbReference type="InterPro" id="IPR000073">
    <property type="entry name" value="AB_hydrolase_1"/>
</dbReference>
<sequence>MDYLLILSQIILGILAVMLVLDIVLRTTAVYIILPIFERRPPFGIRPAFPDPKAEVIEFPTTDGLKLRGSLYRNPELPPKGLVVFCPEFGGSHWSAKWYCNALIDAGFSVLSFDFRNQGASEHLASYRVMHWLSDYEVQDAISAVEYAQSREELADLPVGMFGISRGGGAALATGAKLDRVEAVATEGAFTTDSMMFHFAIRWATLYFPPWIIDRLPDLHMRISLTIVRWISQWRHGCHYLVLEKLLRRLKKKPVMMMNGTKDSYVHMDIPHKILKRAGGQPYHQLWEIPNAKHNLGRETIPEEYDQKLVEYFSQTLNSEASAVEPSVRTSEIS</sequence>
<keyword evidence="3" id="KW-1133">Transmembrane helix</keyword>
<dbReference type="KEGG" id="plon:Pla110_01080"/>
<comment type="similarity">
    <text evidence="2">Belongs to the AB hydrolase superfamily. FUS2 hydrolase family.</text>
</comment>
<dbReference type="Proteomes" id="UP000317178">
    <property type="component" value="Chromosome"/>
</dbReference>
<dbReference type="PANTHER" id="PTHR22946">
    <property type="entry name" value="DIENELACTONE HYDROLASE DOMAIN-CONTAINING PROTEIN-RELATED"/>
    <property type="match status" value="1"/>
</dbReference>
<dbReference type="SUPFAM" id="SSF53474">
    <property type="entry name" value="alpha/beta-Hydrolases"/>
    <property type="match status" value="1"/>
</dbReference>
<keyword evidence="3" id="KW-0812">Transmembrane</keyword>
<evidence type="ECO:0000313" key="6">
    <source>
        <dbReference type="Proteomes" id="UP000317178"/>
    </source>
</evidence>
<evidence type="ECO:0000256" key="1">
    <source>
        <dbReference type="ARBA" id="ARBA00022801"/>
    </source>
</evidence>
<accession>A0A518CGR1</accession>
<dbReference type="EMBL" id="CP036281">
    <property type="protein sequence ID" value="QDU78407.1"/>
    <property type="molecule type" value="Genomic_DNA"/>
</dbReference>